<protein>
    <recommendedName>
        <fullName evidence="3">BON domain-containing protein</fullName>
    </recommendedName>
</protein>
<keyword evidence="2" id="KW-1185">Reference proteome</keyword>
<evidence type="ECO:0000313" key="1">
    <source>
        <dbReference type="EMBL" id="GAA1719531.1"/>
    </source>
</evidence>
<comment type="caution">
    <text evidence="1">The sequence shown here is derived from an EMBL/GenBank/DDBJ whole genome shotgun (WGS) entry which is preliminary data.</text>
</comment>
<dbReference type="PROSITE" id="PS51257">
    <property type="entry name" value="PROKAR_LIPOPROTEIN"/>
    <property type="match status" value="1"/>
</dbReference>
<dbReference type="RefSeq" id="WP_344315188.1">
    <property type="nucleotide sequence ID" value="NZ_BAAANY010000043.1"/>
</dbReference>
<sequence length="76" mass="8308">MEDFLRGDVTAEEIAAALIGIFTGGVSCAVHCQIHENLFVVLRGSAHPSRTSAQAFHRARKACEDPIRNVTVYSHE</sequence>
<proteinExistence type="predicted"/>
<evidence type="ECO:0008006" key="3">
    <source>
        <dbReference type="Google" id="ProtNLM"/>
    </source>
</evidence>
<organism evidence="1 2">
    <name type="scientific">Fodinicola feengrottensis</name>
    <dbReference type="NCBI Taxonomy" id="435914"/>
    <lineage>
        <taxon>Bacteria</taxon>
        <taxon>Bacillati</taxon>
        <taxon>Actinomycetota</taxon>
        <taxon>Actinomycetes</taxon>
        <taxon>Mycobacteriales</taxon>
        <taxon>Fodinicola</taxon>
    </lineage>
</organism>
<evidence type="ECO:0000313" key="2">
    <source>
        <dbReference type="Proteomes" id="UP001500618"/>
    </source>
</evidence>
<dbReference type="Proteomes" id="UP001500618">
    <property type="component" value="Unassembled WGS sequence"/>
</dbReference>
<name>A0ABN2J7E8_9ACTN</name>
<gene>
    <name evidence="1" type="ORF">GCM10009765_79860</name>
</gene>
<dbReference type="EMBL" id="BAAANY010000043">
    <property type="protein sequence ID" value="GAA1719531.1"/>
    <property type="molecule type" value="Genomic_DNA"/>
</dbReference>
<accession>A0ABN2J7E8</accession>
<reference evidence="1 2" key="1">
    <citation type="journal article" date="2019" name="Int. J. Syst. Evol. Microbiol.">
        <title>The Global Catalogue of Microorganisms (GCM) 10K type strain sequencing project: providing services to taxonomists for standard genome sequencing and annotation.</title>
        <authorList>
            <consortium name="The Broad Institute Genomics Platform"/>
            <consortium name="The Broad Institute Genome Sequencing Center for Infectious Disease"/>
            <person name="Wu L."/>
            <person name="Ma J."/>
        </authorList>
    </citation>
    <scope>NUCLEOTIDE SEQUENCE [LARGE SCALE GENOMIC DNA]</scope>
    <source>
        <strain evidence="1 2">JCM 14718</strain>
    </source>
</reference>